<comment type="caution">
    <text evidence="1">The sequence shown here is derived from an EMBL/GenBank/DDBJ whole genome shotgun (WGS) entry which is preliminary data.</text>
</comment>
<keyword evidence="2" id="KW-1185">Reference proteome</keyword>
<dbReference type="EMBL" id="JAAAHS010000062">
    <property type="protein sequence ID" value="NBE51989.1"/>
    <property type="molecule type" value="Genomic_DNA"/>
</dbReference>
<organism evidence="1 2">
    <name type="scientific">Streptomyces boluensis</name>
    <dbReference type="NCBI Taxonomy" id="1775135"/>
    <lineage>
        <taxon>Bacteria</taxon>
        <taxon>Bacillati</taxon>
        <taxon>Actinomycetota</taxon>
        <taxon>Actinomycetes</taxon>
        <taxon>Kitasatosporales</taxon>
        <taxon>Streptomycetaceae</taxon>
        <taxon>Streptomyces</taxon>
    </lineage>
</organism>
<gene>
    <name evidence="1" type="ORF">GUY60_11245</name>
</gene>
<sequence length="116" mass="13508">MFTSPEERVAHLRTVEAWLEHQLNLTRTNRLNLEAQIDHDRKRRQRAHAELRWKIQPARAAEGQAMLHRGGCHLWRQEFGYLDRAEVEVALSDEHLGEIEFCDVCNPLAALGPGYR</sequence>
<name>A0A964UMJ7_9ACTN</name>
<proteinExistence type="predicted"/>
<dbReference type="OrthoDB" id="4228624at2"/>
<dbReference type="Proteomes" id="UP000598297">
    <property type="component" value="Unassembled WGS sequence"/>
</dbReference>
<dbReference type="Pfam" id="PF19746">
    <property type="entry name" value="DUF6233"/>
    <property type="match status" value="1"/>
</dbReference>
<dbReference type="AlphaFoldDB" id="A0A964UMJ7"/>
<reference evidence="1" key="1">
    <citation type="submission" date="2020-01" db="EMBL/GenBank/DDBJ databases">
        <title>Whole-genome analyses of novel actinobacteria.</title>
        <authorList>
            <person name="Sahin N."/>
        </authorList>
    </citation>
    <scope>NUCLEOTIDE SEQUENCE</scope>
    <source>
        <strain evidence="1">YC537</strain>
    </source>
</reference>
<evidence type="ECO:0000313" key="1">
    <source>
        <dbReference type="EMBL" id="NBE51989.1"/>
    </source>
</evidence>
<dbReference type="InterPro" id="IPR046200">
    <property type="entry name" value="DUF6233"/>
</dbReference>
<dbReference type="RefSeq" id="WP_161696499.1">
    <property type="nucleotide sequence ID" value="NZ_JAAAHS010000062.1"/>
</dbReference>
<accession>A0A964UMJ7</accession>
<evidence type="ECO:0000313" key="2">
    <source>
        <dbReference type="Proteomes" id="UP000598297"/>
    </source>
</evidence>
<protein>
    <submittedName>
        <fullName evidence="1">Uncharacterized protein</fullName>
    </submittedName>
</protein>